<organism evidence="1 2">
    <name type="scientific">Sulfolobus acidocaldarius (strain ATCC 33909 / DSM 639 / JCM 8929 / NBRC 15157 / NCIMB 11770)</name>
    <dbReference type="NCBI Taxonomy" id="330779"/>
    <lineage>
        <taxon>Archaea</taxon>
        <taxon>Thermoproteota</taxon>
        <taxon>Thermoprotei</taxon>
        <taxon>Sulfolobales</taxon>
        <taxon>Sulfolobaceae</taxon>
        <taxon>Sulfolobus</taxon>
    </lineage>
</organism>
<dbReference type="eggNOG" id="arCOG07223">
    <property type="taxonomic scope" value="Archaea"/>
</dbReference>
<name>Q4J8W7_SULAC</name>
<dbReference type="EMBL" id="CP000077">
    <property type="protein sequence ID" value="AAY80763.1"/>
    <property type="molecule type" value="Genomic_DNA"/>
</dbReference>
<dbReference type="AlphaFoldDB" id="Q4J8W7"/>
<evidence type="ECO:0000313" key="2">
    <source>
        <dbReference type="Proteomes" id="UP000001018"/>
    </source>
</evidence>
<accession>Q4J8W7</accession>
<evidence type="ECO:0000313" key="1">
    <source>
        <dbReference type="EMBL" id="AAY80763.1"/>
    </source>
</evidence>
<keyword evidence="2" id="KW-1185">Reference proteome</keyword>
<proteinExistence type="predicted"/>
<protein>
    <submittedName>
        <fullName evidence="1">Conserved protein</fullName>
    </submittedName>
</protein>
<dbReference type="Proteomes" id="UP000001018">
    <property type="component" value="Chromosome"/>
</dbReference>
<dbReference type="KEGG" id="sai:Saci_1434"/>
<dbReference type="PATRIC" id="fig|330779.12.peg.1381"/>
<dbReference type="HOGENOM" id="CLU_2217161_0_0_2"/>
<sequence>MSVQFKTQIEGKNIFILNNELFYADTDIVIRNQDFIKKLTFTQYNKIAYIDMDIETTEFKILRLVVCKTRINIYVCNVIGKLKETNFENLEEIYGKILEEIDKVIR</sequence>
<gene>
    <name evidence="1" type="ordered locus">Saci_1434</name>
</gene>
<reference evidence="1 2" key="1">
    <citation type="journal article" date="2005" name="J. Bacteriol.">
        <title>The genome of Sulfolobus acidocaldarius, a model organism of the Crenarchaeota.</title>
        <authorList>
            <person name="Chen L."/>
            <person name="Brugger K."/>
            <person name="Skovgaard M."/>
            <person name="Redder P."/>
            <person name="She Q."/>
            <person name="Torarinsson E."/>
            <person name="Greve B."/>
            <person name="Awayez M."/>
            <person name="Zibat A."/>
            <person name="Klenk H.-P."/>
            <person name="Garrett R.A."/>
        </authorList>
    </citation>
    <scope>NUCLEOTIDE SEQUENCE [LARGE SCALE GENOMIC DNA]</scope>
    <source>
        <strain evidence="2">ATCC 33909 / DSM 639 / JCM 8929 / NBRC 15157 / NCIMB 11770</strain>
    </source>
</reference>